<accession>A0A1Y2M0Q0</accession>
<protein>
    <recommendedName>
        <fullName evidence="2">DUF7730 domain-containing protein</fullName>
    </recommendedName>
</protein>
<dbReference type="PANTHER" id="PTHR38790">
    <property type="entry name" value="2EXR DOMAIN-CONTAINING PROTEIN-RELATED"/>
    <property type="match status" value="1"/>
</dbReference>
<evidence type="ECO:0000259" key="2">
    <source>
        <dbReference type="Pfam" id="PF24864"/>
    </source>
</evidence>
<dbReference type="PANTHER" id="PTHR38790:SF4">
    <property type="entry name" value="2EXR DOMAIN-CONTAINING PROTEIN"/>
    <property type="match status" value="1"/>
</dbReference>
<dbReference type="OMA" id="PTIWIVD"/>
<feature type="domain" description="DUF7730" evidence="2">
    <location>
        <begin position="20"/>
        <end position="48"/>
    </location>
</feature>
<dbReference type="Pfam" id="PF24864">
    <property type="entry name" value="DUF7730"/>
    <property type="match status" value="1"/>
</dbReference>
<evidence type="ECO:0000313" key="4">
    <source>
        <dbReference type="Proteomes" id="UP000193240"/>
    </source>
</evidence>
<gene>
    <name evidence="3" type="ORF">B5807_05821</name>
</gene>
<dbReference type="Proteomes" id="UP000193240">
    <property type="component" value="Unassembled WGS sequence"/>
</dbReference>
<reference evidence="3 4" key="1">
    <citation type="journal article" date="2017" name="Genome Announc.">
        <title>Genome sequence of the saprophytic ascomycete Epicoccum nigrum ICMP 19927 strain isolated from New Zealand.</title>
        <authorList>
            <person name="Fokin M."/>
            <person name="Fleetwood D."/>
            <person name="Weir B.S."/>
            <person name="Villas-Boas S.G."/>
        </authorList>
    </citation>
    <scope>NUCLEOTIDE SEQUENCE [LARGE SCALE GENOMIC DNA]</scope>
    <source>
        <strain evidence="3 4">ICMP 19927</strain>
    </source>
</reference>
<organism evidence="3 4">
    <name type="scientific">Epicoccum nigrum</name>
    <name type="common">Soil fungus</name>
    <name type="synonym">Epicoccum purpurascens</name>
    <dbReference type="NCBI Taxonomy" id="105696"/>
    <lineage>
        <taxon>Eukaryota</taxon>
        <taxon>Fungi</taxon>
        <taxon>Dikarya</taxon>
        <taxon>Ascomycota</taxon>
        <taxon>Pezizomycotina</taxon>
        <taxon>Dothideomycetes</taxon>
        <taxon>Pleosporomycetidae</taxon>
        <taxon>Pleosporales</taxon>
        <taxon>Pleosporineae</taxon>
        <taxon>Didymellaceae</taxon>
        <taxon>Epicoccum</taxon>
    </lineage>
</organism>
<sequence>MEYAPSVRLPLSTDSAHNAPQPASPLLRLPPEIRNMIYEYVFGDRMICPVQSWHGTIKLKCVPHTRDRHNHGFEIFTALTKTCRQIHKETRLLPFKYCDYQVKIQHTLGYVYWMNRADRELREVVWARLTEAQRALVRARENGMRTKPTIWIVD</sequence>
<dbReference type="InterPro" id="IPR056632">
    <property type="entry name" value="DUF7730"/>
</dbReference>
<dbReference type="AlphaFoldDB" id="A0A1Y2M0Q0"/>
<name>A0A1Y2M0Q0_EPING</name>
<dbReference type="EMBL" id="KZ107843">
    <property type="protein sequence ID" value="OSS49591.1"/>
    <property type="molecule type" value="Genomic_DNA"/>
</dbReference>
<evidence type="ECO:0000313" key="3">
    <source>
        <dbReference type="EMBL" id="OSS49591.1"/>
    </source>
</evidence>
<proteinExistence type="predicted"/>
<evidence type="ECO:0000256" key="1">
    <source>
        <dbReference type="SAM" id="MobiDB-lite"/>
    </source>
</evidence>
<keyword evidence="4" id="KW-1185">Reference proteome</keyword>
<dbReference type="InParanoid" id="A0A1Y2M0Q0"/>
<feature type="region of interest" description="Disordered" evidence="1">
    <location>
        <begin position="1"/>
        <end position="23"/>
    </location>
</feature>